<dbReference type="SMART" id="SM00248">
    <property type="entry name" value="ANK"/>
    <property type="match status" value="2"/>
</dbReference>
<evidence type="ECO:0000256" key="6">
    <source>
        <dbReference type="ARBA" id="ARBA00022860"/>
    </source>
</evidence>
<dbReference type="Pfam" id="PF00612">
    <property type="entry name" value="IQ"/>
    <property type="match status" value="2"/>
</dbReference>
<dbReference type="GO" id="GO:0003690">
    <property type="term" value="F:double-stranded DNA binding"/>
    <property type="evidence" value="ECO:0007669"/>
    <property type="project" value="TreeGrafter"/>
</dbReference>
<dbReference type="PROSITE" id="PS51437">
    <property type="entry name" value="CG_1"/>
    <property type="match status" value="1"/>
</dbReference>
<dbReference type="SMART" id="SM01076">
    <property type="entry name" value="CG-1"/>
    <property type="match status" value="1"/>
</dbReference>
<keyword evidence="11" id="KW-0238">DNA-binding</keyword>
<dbReference type="InterPro" id="IPR013783">
    <property type="entry name" value="Ig-like_fold"/>
</dbReference>
<keyword evidence="4" id="KW-0677">Repeat</keyword>
<dbReference type="Pfam" id="PF03859">
    <property type="entry name" value="CG-1"/>
    <property type="match status" value="1"/>
</dbReference>
<keyword evidence="9 15" id="KW-0040">ANK repeat</keyword>
<dbReference type="InterPro" id="IPR036770">
    <property type="entry name" value="Ankyrin_rpt-contain_sf"/>
</dbReference>
<keyword evidence="14" id="KW-0539">Nucleus</keyword>
<evidence type="ECO:0000259" key="17">
    <source>
        <dbReference type="PROSITE" id="PS51437"/>
    </source>
</evidence>
<keyword evidence="10" id="KW-0175">Coiled coil</keyword>
<keyword evidence="13" id="KW-0804">Transcription</keyword>
<evidence type="ECO:0000256" key="7">
    <source>
        <dbReference type="ARBA" id="ARBA00023015"/>
    </source>
</evidence>
<dbReference type="GO" id="GO:0005516">
    <property type="term" value="F:calmodulin binding"/>
    <property type="evidence" value="ECO:0007669"/>
    <property type="project" value="UniProtKB-KW"/>
</dbReference>
<evidence type="ECO:0000256" key="4">
    <source>
        <dbReference type="ARBA" id="ARBA00022737"/>
    </source>
</evidence>
<evidence type="ECO:0000256" key="14">
    <source>
        <dbReference type="ARBA" id="ARBA00023242"/>
    </source>
</evidence>
<dbReference type="GO" id="GO:0005634">
    <property type="term" value="C:nucleus"/>
    <property type="evidence" value="ECO:0007669"/>
    <property type="project" value="UniProtKB-SubCell"/>
</dbReference>
<evidence type="ECO:0000256" key="2">
    <source>
        <dbReference type="ARBA" id="ARBA00008267"/>
    </source>
</evidence>
<dbReference type="OrthoDB" id="407555at2759"/>
<comment type="similarity">
    <text evidence="2">Belongs to the CAMTA family.</text>
</comment>
<feature type="repeat" description="ANK" evidence="15">
    <location>
        <begin position="708"/>
        <end position="740"/>
    </location>
</feature>
<feature type="region of interest" description="Disordered" evidence="16">
    <location>
        <begin position="790"/>
        <end position="809"/>
    </location>
</feature>
<dbReference type="Gene3D" id="1.25.40.20">
    <property type="entry name" value="Ankyrin repeat-containing domain"/>
    <property type="match status" value="1"/>
</dbReference>
<dbReference type="PANTHER" id="PTHR23335">
    <property type="entry name" value="CALMODULIN-BINDING TRANSCRIPTION ACTIVATOR CAMTA"/>
    <property type="match status" value="1"/>
</dbReference>
<dbReference type="FunFam" id="1.20.5.190:FF:000003">
    <property type="entry name" value="Calmodulin-binding transcription activator 2"/>
    <property type="match status" value="1"/>
</dbReference>
<evidence type="ECO:0000256" key="13">
    <source>
        <dbReference type="ARBA" id="ARBA00023163"/>
    </source>
</evidence>
<feature type="region of interest" description="Disordered" evidence="16">
    <location>
        <begin position="141"/>
        <end position="168"/>
    </location>
</feature>
<evidence type="ECO:0000256" key="11">
    <source>
        <dbReference type="ARBA" id="ARBA00023125"/>
    </source>
</evidence>
<dbReference type="SMART" id="SM00015">
    <property type="entry name" value="IQ"/>
    <property type="match status" value="2"/>
</dbReference>
<dbReference type="GO" id="GO:0003712">
    <property type="term" value="F:transcription coregulator activity"/>
    <property type="evidence" value="ECO:0007669"/>
    <property type="project" value="TreeGrafter"/>
</dbReference>
<dbReference type="SUPFAM" id="SSF81296">
    <property type="entry name" value="E set domains"/>
    <property type="match status" value="1"/>
</dbReference>
<dbReference type="PROSITE" id="PS50297">
    <property type="entry name" value="ANK_REP_REGION"/>
    <property type="match status" value="1"/>
</dbReference>
<dbReference type="Proteomes" id="UP000245207">
    <property type="component" value="Unassembled WGS sequence"/>
</dbReference>
<comment type="subcellular location">
    <subcellularLocation>
        <location evidence="1">Nucleus</location>
    </subcellularLocation>
</comment>
<protein>
    <submittedName>
        <fullName evidence="18">Ankyrin repeat-containing protein</fullName>
    </submittedName>
</protein>
<organism evidence="18 19">
    <name type="scientific">Artemisia annua</name>
    <name type="common">Sweet wormwood</name>
    <dbReference type="NCBI Taxonomy" id="35608"/>
    <lineage>
        <taxon>Eukaryota</taxon>
        <taxon>Viridiplantae</taxon>
        <taxon>Streptophyta</taxon>
        <taxon>Embryophyta</taxon>
        <taxon>Tracheophyta</taxon>
        <taxon>Spermatophyta</taxon>
        <taxon>Magnoliopsida</taxon>
        <taxon>eudicotyledons</taxon>
        <taxon>Gunneridae</taxon>
        <taxon>Pentapetalae</taxon>
        <taxon>asterids</taxon>
        <taxon>campanulids</taxon>
        <taxon>Asterales</taxon>
        <taxon>Asteraceae</taxon>
        <taxon>Asteroideae</taxon>
        <taxon>Anthemideae</taxon>
        <taxon>Artemisiinae</taxon>
        <taxon>Artemisia</taxon>
    </lineage>
</organism>
<dbReference type="AlphaFoldDB" id="A0A2U1P1Z5"/>
<keyword evidence="7" id="KW-0805">Transcription regulation</keyword>
<evidence type="ECO:0000256" key="1">
    <source>
        <dbReference type="ARBA" id="ARBA00004123"/>
    </source>
</evidence>
<dbReference type="SUPFAM" id="SSF48403">
    <property type="entry name" value="Ankyrin repeat"/>
    <property type="match status" value="1"/>
</dbReference>
<keyword evidence="8" id="KW-0346">Stress response</keyword>
<evidence type="ECO:0000256" key="9">
    <source>
        <dbReference type="ARBA" id="ARBA00023043"/>
    </source>
</evidence>
<name>A0A2U1P1Z5_ARTAN</name>
<dbReference type="FunFam" id="2.60.40.10:FF:000314">
    <property type="entry name" value="Calmodulin-binding transcription activator 2"/>
    <property type="match status" value="1"/>
</dbReference>
<evidence type="ECO:0000256" key="15">
    <source>
        <dbReference type="PROSITE-ProRule" id="PRU00023"/>
    </source>
</evidence>
<dbReference type="InterPro" id="IPR005559">
    <property type="entry name" value="CG-1_dom"/>
</dbReference>
<accession>A0A2U1P1Z5</accession>
<evidence type="ECO:0000256" key="10">
    <source>
        <dbReference type="ARBA" id="ARBA00023054"/>
    </source>
</evidence>
<dbReference type="EMBL" id="PKPP01001805">
    <property type="protein sequence ID" value="PWA79784.1"/>
    <property type="molecule type" value="Genomic_DNA"/>
</dbReference>
<keyword evidence="3" id="KW-0597">Phosphoprotein</keyword>
<dbReference type="Gene3D" id="2.60.40.10">
    <property type="entry name" value="Immunoglobulins"/>
    <property type="match status" value="1"/>
</dbReference>
<evidence type="ECO:0000256" key="16">
    <source>
        <dbReference type="SAM" id="MobiDB-lite"/>
    </source>
</evidence>
<feature type="compositionally biased region" description="Polar residues" evidence="16">
    <location>
        <begin position="183"/>
        <end position="194"/>
    </location>
</feature>
<dbReference type="PROSITE" id="PS50088">
    <property type="entry name" value="ANK_REPEAT"/>
    <property type="match status" value="1"/>
</dbReference>
<gene>
    <name evidence="18" type="ORF">CTI12_AA203120</name>
</gene>
<evidence type="ECO:0000256" key="5">
    <source>
        <dbReference type="ARBA" id="ARBA00022837"/>
    </source>
</evidence>
<dbReference type="SUPFAM" id="SSF52540">
    <property type="entry name" value="P-loop containing nucleoside triphosphate hydrolases"/>
    <property type="match status" value="1"/>
</dbReference>
<evidence type="ECO:0000256" key="12">
    <source>
        <dbReference type="ARBA" id="ARBA00023159"/>
    </source>
</evidence>
<dbReference type="InterPro" id="IPR000048">
    <property type="entry name" value="IQ_motif_EF-hand-BS"/>
</dbReference>
<dbReference type="GO" id="GO:0006357">
    <property type="term" value="P:regulation of transcription by RNA polymerase II"/>
    <property type="evidence" value="ECO:0007669"/>
    <property type="project" value="TreeGrafter"/>
</dbReference>
<evidence type="ECO:0000313" key="19">
    <source>
        <dbReference type="Proteomes" id="UP000245207"/>
    </source>
</evidence>
<keyword evidence="12" id="KW-0010">Activator</keyword>
<keyword evidence="6" id="KW-0112">Calmodulin-binding</keyword>
<comment type="caution">
    <text evidence="18">The sequence shown here is derived from an EMBL/GenBank/DDBJ whole genome shotgun (WGS) entry which is preliminary data.</text>
</comment>
<dbReference type="InterPro" id="IPR014756">
    <property type="entry name" value="Ig_E-set"/>
</dbReference>
<reference evidence="18 19" key="1">
    <citation type="journal article" date="2018" name="Mol. Plant">
        <title>The genome of Artemisia annua provides insight into the evolution of Asteraceae family and artemisinin biosynthesis.</title>
        <authorList>
            <person name="Shen Q."/>
            <person name="Zhang L."/>
            <person name="Liao Z."/>
            <person name="Wang S."/>
            <person name="Yan T."/>
            <person name="Shi P."/>
            <person name="Liu M."/>
            <person name="Fu X."/>
            <person name="Pan Q."/>
            <person name="Wang Y."/>
            <person name="Lv Z."/>
            <person name="Lu X."/>
            <person name="Zhang F."/>
            <person name="Jiang W."/>
            <person name="Ma Y."/>
            <person name="Chen M."/>
            <person name="Hao X."/>
            <person name="Li L."/>
            <person name="Tang Y."/>
            <person name="Lv G."/>
            <person name="Zhou Y."/>
            <person name="Sun X."/>
            <person name="Brodelius P.E."/>
            <person name="Rose J.K.C."/>
            <person name="Tang K."/>
        </authorList>
    </citation>
    <scope>NUCLEOTIDE SEQUENCE [LARGE SCALE GENOMIC DNA]</scope>
    <source>
        <strain evidence="19">cv. Huhao1</strain>
        <tissue evidence="18">Leaf</tissue>
    </source>
</reference>
<evidence type="ECO:0000256" key="8">
    <source>
        <dbReference type="ARBA" id="ARBA00023016"/>
    </source>
</evidence>
<sequence length="1050" mass="117432">MADGRRYALAAQLDIEQILQEAQHRWLRPAEICEILRNYTKFRIATEPGNRPPNGSLFLFDRKVLRYFRKDGHNWRKKKDGKTVKEAHERLKAGSIDVLHCYYAHGEENENFQRRSYWLLEEELSNIVLVHYREVKGNRTSTNRVRDAGEATPNSLESEENISASEVESSVSSKFHTYNYPVASQTTDNSTQASEYEDAESAYSHQSTSRYGSVLNLQPPVTVKTDDSLSMPYYPVPSSNDYDGKIQANPDMSFVSLMQGNKDANSFDTGLTYKSQKDLDMHSWDNTFESYTSGSQAASYQPTHLSPQSYNSSILPGQGNEMQDFRENSGWQVDAAYDPASRFNEEVSYAELFNSFETTNAQGNIELHGADEDGGKFLKSNLEGNPIVHEKSGALKPPYLEGFMKEGLKKLDSFDRWMTKELGDVKETQTQSTSGTYWEAVESENGVDDSIISPQVHLDSYVLGPSLSQDQLFSIIDFSPNWAYADSEIKVLITGRFLRSQQELQHCEWACMFGELEVPAEVVADGVLRCHTPGHKPGRVHFYVTCSNRLACSEVREFEFKVNESNNQDMDGPDISGDNSNEALLHMRFVKLLSIGSQSSAPSVNDPELISQLSSLIQEDNSDWDQMLKSTSEEDFSSEKARNQLLQKLLKEKLYAWLLHKVAEGGKGPSVLDENGQGVLHFAAALGYDWAILPTVAAGVSINFRDVNGWTALHWAASCGRERTVAFLVSQGAAAGALTDPSPRYPSGRTAADLAASNGDKGIAGYCAEAALSTHLELLKLKDAAKEGSDASGSKAVQTASERTPTPVNYGDMPLKDSLAAVCNATQAAARIHQVFRVQSFQKKQLKEHGAGEFGLSDERALSLLALKTARTGQHDEPVHAAAVRIQNKYRSYKGRKDFLIMRQRIVKIQAHVRGHQVRKNYRKIIWSVGILDKVILRWRRKGRGLSRFKPEAIAEGSTTTEATPSKEDDDDFFKEGRKQTEHRLQKALARVKSMAQSPEAREQYRRLLNVVNDLQESKAVENSEEVVDFDEDLIDLDALLDDDDAFMTI</sequence>
<dbReference type="PROSITE" id="PS50096">
    <property type="entry name" value="IQ"/>
    <property type="match status" value="2"/>
</dbReference>
<dbReference type="InterPro" id="IPR027417">
    <property type="entry name" value="P-loop_NTPase"/>
</dbReference>
<dbReference type="InterPro" id="IPR002110">
    <property type="entry name" value="Ankyrin_rpt"/>
</dbReference>
<proteinExistence type="inferred from homology"/>
<evidence type="ECO:0000256" key="3">
    <source>
        <dbReference type="ARBA" id="ARBA00022553"/>
    </source>
</evidence>
<feature type="region of interest" description="Disordered" evidence="16">
    <location>
        <begin position="183"/>
        <end position="211"/>
    </location>
</feature>
<keyword evidence="5" id="KW-0106">Calcium</keyword>
<dbReference type="STRING" id="35608.A0A2U1P1Z5"/>
<feature type="domain" description="CG-1" evidence="17">
    <location>
        <begin position="15"/>
        <end position="141"/>
    </location>
</feature>
<dbReference type="Pfam" id="PF12796">
    <property type="entry name" value="Ank_2"/>
    <property type="match status" value="1"/>
</dbReference>
<dbReference type="PANTHER" id="PTHR23335:SF30">
    <property type="entry name" value="CALMODULIN-BINDING TRANSCRIPTION ACTIVATOR 3"/>
    <property type="match status" value="1"/>
</dbReference>
<dbReference type="GO" id="GO:0009409">
    <property type="term" value="P:response to cold"/>
    <property type="evidence" value="ECO:0007669"/>
    <property type="project" value="UniProtKB-ARBA"/>
</dbReference>
<dbReference type="Gene3D" id="1.20.5.190">
    <property type="match status" value="1"/>
</dbReference>
<evidence type="ECO:0000313" key="18">
    <source>
        <dbReference type="EMBL" id="PWA79784.1"/>
    </source>
</evidence>
<feature type="compositionally biased region" description="Polar residues" evidence="16">
    <location>
        <begin position="791"/>
        <end position="807"/>
    </location>
</feature>
<keyword evidence="19" id="KW-1185">Reference proteome</keyword>